<dbReference type="Proteomes" id="UP001595533">
    <property type="component" value="Unassembled WGS sequence"/>
</dbReference>
<dbReference type="Pfam" id="PF16403">
    <property type="entry name" value="Bact_surface_Ig-like"/>
    <property type="match status" value="1"/>
</dbReference>
<feature type="domain" description="Pesticidal crystal protein Cry22Aa Ig-like" evidence="2">
    <location>
        <begin position="878"/>
        <end position="950"/>
    </location>
</feature>
<comment type="caution">
    <text evidence="3">The sequence shown here is derived from an EMBL/GenBank/DDBJ whole genome shotgun (WGS) entry which is preliminary data.</text>
</comment>
<evidence type="ECO:0000259" key="2">
    <source>
        <dbReference type="Pfam" id="PF16403"/>
    </source>
</evidence>
<dbReference type="InterPro" id="IPR032179">
    <property type="entry name" value="Cry22Aa_Ig-like"/>
</dbReference>
<keyword evidence="1" id="KW-0732">Signal</keyword>
<gene>
    <name evidence="3" type="ORF">ACFODZ_00015</name>
</gene>
<dbReference type="EMBL" id="JBHRTS010000001">
    <property type="protein sequence ID" value="MFC3192609.1"/>
    <property type="molecule type" value="Genomic_DNA"/>
</dbReference>
<organism evidence="3 4">
    <name type="scientific">Marinicella sediminis</name>
    <dbReference type="NCBI Taxonomy" id="1792834"/>
    <lineage>
        <taxon>Bacteria</taxon>
        <taxon>Pseudomonadati</taxon>
        <taxon>Pseudomonadota</taxon>
        <taxon>Gammaproteobacteria</taxon>
        <taxon>Lysobacterales</taxon>
        <taxon>Marinicellaceae</taxon>
        <taxon>Marinicella</taxon>
    </lineage>
</organism>
<evidence type="ECO:0000256" key="1">
    <source>
        <dbReference type="SAM" id="SignalP"/>
    </source>
</evidence>
<dbReference type="InterPro" id="IPR006626">
    <property type="entry name" value="PbH1"/>
</dbReference>
<dbReference type="InterPro" id="IPR013783">
    <property type="entry name" value="Ig-like_fold"/>
</dbReference>
<accession>A0ABV7J3L4</accession>
<keyword evidence="4" id="KW-1185">Reference proteome</keyword>
<protein>
    <submittedName>
        <fullName evidence="3">Choice-of-anchor Q domain-containing protein</fullName>
    </submittedName>
</protein>
<feature type="signal peptide" evidence="1">
    <location>
        <begin position="1"/>
        <end position="20"/>
    </location>
</feature>
<dbReference type="Gene3D" id="2.60.40.10">
    <property type="entry name" value="Immunoglobulins"/>
    <property type="match status" value="1"/>
</dbReference>
<dbReference type="InterPro" id="IPR011050">
    <property type="entry name" value="Pectin_lyase_fold/virulence"/>
</dbReference>
<dbReference type="RefSeq" id="WP_077412851.1">
    <property type="nucleotide sequence ID" value="NZ_JBHRTS010000001.1"/>
</dbReference>
<sequence>MKYICSLIILSFLTFESFSATLTVDDTTGGAVTVNGLCSITEAIEAANTDTAVGDCPAGDVGSDTIELSVNITLAEEYENDGTFGRTGTPAISSEITIDGQGFTVQRDNGLTCNGDDVSDVGEFRLLRVTASGVLDLQDISLRYGCADLGVTSAFHGGAVYNAGELSVITAEFLFSQARFGGGIYNSGSVTAIENSIFSDGNSFLGSGIHNAGGSITSIKNCLFSDNTSTQTGGGVIRNQGTITAIEDSTFSNNSASAIVNDTGVFSIETVSNCTFFGNTSNSGAGILNQGNMDEIRNSTFYGNTSTSVSAGGFHNGSITSVTVYNSLFYDNTTLGGDADCSANSSILGGSNISDNASGGCPGLPAIPLTTGTVLPLAENGCLTTLADGSCVPTHALQPTSEAVDAANAAQATSTDQRGFSDDGLRDIGAFEYLTGAERCVSFGMDTSVAFEQTVSTTNELNQAIFCANVNATTTDTIKFANDIVLTEVIDDDATYGQTGTRAIKSPVIIDGQGYSLERDTALACNSDAVANASEFRLLRVDSNGDLELTSIVLKRGCVNSNVNDVRFYGGAVLNSGTLDVAKSAVFLSKAFRGGGIYNENALSALKRSTFYKNDSTSGGGGLFNEGTATTIRNVTFSENDAGGFGGAMANTGTIDNIKNNTFSGNTSTTSGGAVSNVTSGTLTSLENSLFHNNSATNSGDDCHNSGNTFSGTNNMSDNSSGGCPGLQAITMTPATLGPIANNGCDVPFLNDTCIQTHALLPNSEALNAAVSGTPSDQRGYDHDGERDIGAFEAFKPVVTAPDSIGPMEATGPTTAVNLGTASVSDVDEDNPLTAAPDNSGPFEVGLHSIIWSATDSYGHTGTAAQVVTIIDSTAPVITLQGDNPLFVARDGVFTDPGATAHDIVDGDISANINVTGMVDTSTVGSYEISYNVSDNTGNDAIEVVRTVTVFFDCAALGMSTTAPFSQVVTTEAELFDAIACANTNTATADTIELGTDIDLLSEYENDANDGRTATPEIRSELIFDGQGFALQRDPSLVNMIDCNDDSVSDPTEFRLLRVGSAGILELRNMTLANGCVLSATPDLNKFEGGALINSGVLNITNVTFDNNQAQSGIVTNNGGTIESITKSQFTNNTTGFLRGSIDNDSGTIIEISDSVFFNNDGSGIENADTIELISHCLFSGLTGNGVHNALGTISTIQNSTFSDSTQPGIANYATITDIYNSTFSGNTGNIAGGIYNVSLIGTVNNCTFSNNSVTQPGAAIYSPLEDSLTELSNSLFHSNSSVLGDDDCDFDASITGNDNISTNAAGGCPGFVATLTPSTVGSLTDNGCTTPLADGSCVPTHALLTGSEAIDASGLNAILLDQRGYGPDGTRDVGAFEFNGTDGDVIFADGFD</sequence>
<dbReference type="SUPFAM" id="SSF51126">
    <property type="entry name" value="Pectin lyase-like"/>
    <property type="match status" value="3"/>
</dbReference>
<dbReference type="Gene3D" id="2.160.20.10">
    <property type="entry name" value="Single-stranded right-handed beta-helix, Pectin lyase-like"/>
    <property type="match status" value="2"/>
</dbReference>
<dbReference type="InterPro" id="IPR059226">
    <property type="entry name" value="Choice_anch_Q_dom"/>
</dbReference>
<reference evidence="4" key="1">
    <citation type="journal article" date="2019" name="Int. J. Syst. Evol. Microbiol.">
        <title>The Global Catalogue of Microorganisms (GCM) 10K type strain sequencing project: providing services to taxonomists for standard genome sequencing and annotation.</title>
        <authorList>
            <consortium name="The Broad Institute Genomics Platform"/>
            <consortium name="The Broad Institute Genome Sequencing Center for Infectious Disease"/>
            <person name="Wu L."/>
            <person name="Ma J."/>
        </authorList>
    </citation>
    <scope>NUCLEOTIDE SEQUENCE [LARGE SCALE GENOMIC DNA]</scope>
    <source>
        <strain evidence="4">KCTC 42953</strain>
    </source>
</reference>
<dbReference type="InterPro" id="IPR012334">
    <property type="entry name" value="Pectin_lyas_fold"/>
</dbReference>
<evidence type="ECO:0000313" key="3">
    <source>
        <dbReference type="EMBL" id="MFC3192609.1"/>
    </source>
</evidence>
<evidence type="ECO:0000313" key="4">
    <source>
        <dbReference type="Proteomes" id="UP001595533"/>
    </source>
</evidence>
<feature type="chain" id="PRO_5046909628" evidence="1">
    <location>
        <begin position="21"/>
        <end position="1393"/>
    </location>
</feature>
<dbReference type="PANTHER" id="PTHR11319:SF35">
    <property type="entry name" value="OUTER MEMBRANE PROTEIN PMPC-RELATED"/>
    <property type="match status" value="1"/>
</dbReference>
<proteinExistence type="predicted"/>
<dbReference type="SMART" id="SM00710">
    <property type="entry name" value="PbH1"/>
    <property type="match status" value="12"/>
</dbReference>
<dbReference type="NCBIfam" id="NF041518">
    <property type="entry name" value="choice_anch_Q"/>
    <property type="match status" value="3"/>
</dbReference>
<name>A0ABV7J3L4_9GAMM</name>
<dbReference type="PANTHER" id="PTHR11319">
    <property type="entry name" value="G PROTEIN-COUPLED RECEPTOR-RELATED"/>
    <property type="match status" value="1"/>
</dbReference>